<evidence type="ECO:0000313" key="14">
    <source>
        <dbReference type="Proteomes" id="UP000032668"/>
    </source>
</evidence>
<dbReference type="InterPro" id="IPR051045">
    <property type="entry name" value="TonB-dependent_transducer"/>
</dbReference>
<evidence type="ECO:0000256" key="6">
    <source>
        <dbReference type="ARBA" id="ARBA00022692"/>
    </source>
</evidence>
<dbReference type="GO" id="GO:0015031">
    <property type="term" value="P:protein transport"/>
    <property type="evidence" value="ECO:0007669"/>
    <property type="project" value="UniProtKB-KW"/>
</dbReference>
<evidence type="ECO:0000256" key="8">
    <source>
        <dbReference type="ARBA" id="ARBA00022989"/>
    </source>
</evidence>
<gene>
    <name evidence="13" type="ORF">Aam_051_021</name>
</gene>
<keyword evidence="14" id="KW-1185">Reference proteome</keyword>
<dbReference type="Pfam" id="PF03544">
    <property type="entry name" value="TonB_C"/>
    <property type="match status" value="1"/>
</dbReference>
<keyword evidence="5" id="KW-0997">Cell inner membrane</keyword>
<dbReference type="Gene3D" id="3.30.1150.10">
    <property type="match status" value="1"/>
</dbReference>
<comment type="similarity">
    <text evidence="2">Belongs to the TonB family.</text>
</comment>
<dbReference type="GO" id="GO:0098797">
    <property type="term" value="C:plasma membrane protein complex"/>
    <property type="evidence" value="ECO:0007669"/>
    <property type="project" value="TreeGrafter"/>
</dbReference>
<dbReference type="SUPFAM" id="SSF74653">
    <property type="entry name" value="TolA/TonB C-terminal domain"/>
    <property type="match status" value="1"/>
</dbReference>
<evidence type="ECO:0000256" key="4">
    <source>
        <dbReference type="ARBA" id="ARBA00022475"/>
    </source>
</evidence>
<evidence type="ECO:0000256" key="5">
    <source>
        <dbReference type="ARBA" id="ARBA00022519"/>
    </source>
</evidence>
<feature type="domain" description="TonB C-terminal" evidence="12">
    <location>
        <begin position="254"/>
        <end position="345"/>
    </location>
</feature>
<keyword evidence="6 11" id="KW-0812">Transmembrane</keyword>
<keyword evidence="8 11" id="KW-1133">Transmembrane helix</keyword>
<evidence type="ECO:0000256" key="10">
    <source>
        <dbReference type="SAM" id="MobiDB-lite"/>
    </source>
</evidence>
<keyword evidence="7" id="KW-0653">Protein transport</keyword>
<keyword evidence="4" id="KW-1003">Cell membrane</keyword>
<reference evidence="13 14" key="1">
    <citation type="submission" date="2012-11" db="EMBL/GenBank/DDBJ databases">
        <title>Whole genome sequence of Acidocella aminolytica 101 = DSM 11237.</title>
        <authorList>
            <person name="Azuma Y."/>
            <person name="Higashiura N."/>
            <person name="Hirakawa H."/>
            <person name="Matsushita K."/>
        </authorList>
    </citation>
    <scope>NUCLEOTIDE SEQUENCE [LARGE SCALE GENOMIC DNA]</scope>
    <source>
        <strain evidence="14">101 / DSM 11237</strain>
    </source>
</reference>
<dbReference type="AlphaFoldDB" id="A0A0D6PFU3"/>
<feature type="region of interest" description="Disordered" evidence="10">
    <location>
        <begin position="101"/>
        <end position="198"/>
    </location>
</feature>
<dbReference type="Proteomes" id="UP000032668">
    <property type="component" value="Unassembled WGS sequence"/>
</dbReference>
<name>A0A0D6PFU3_9PROT</name>
<evidence type="ECO:0000256" key="9">
    <source>
        <dbReference type="ARBA" id="ARBA00023136"/>
    </source>
</evidence>
<keyword evidence="3" id="KW-0813">Transport</keyword>
<organism evidence="13 14">
    <name type="scientific">Acidocella aminolytica 101 = DSM 11237</name>
    <dbReference type="NCBI Taxonomy" id="1120923"/>
    <lineage>
        <taxon>Bacteria</taxon>
        <taxon>Pseudomonadati</taxon>
        <taxon>Pseudomonadota</taxon>
        <taxon>Alphaproteobacteria</taxon>
        <taxon>Acetobacterales</taxon>
        <taxon>Acidocellaceae</taxon>
        <taxon>Acidocella</taxon>
    </lineage>
</organism>
<dbReference type="PROSITE" id="PS52015">
    <property type="entry name" value="TONB_CTD"/>
    <property type="match status" value="1"/>
</dbReference>
<feature type="compositionally biased region" description="Pro residues" evidence="10">
    <location>
        <begin position="178"/>
        <end position="187"/>
    </location>
</feature>
<feature type="compositionally biased region" description="Pro residues" evidence="10">
    <location>
        <begin position="123"/>
        <end position="158"/>
    </location>
</feature>
<sequence length="345" mass="37275">MRSAWWDMVKRFNSLWRRFMLRPQPITLPRRPFTITPLTEAKTAQGGSVTLVADAHLVPPLEKLRRNPWAWGAALLLHLLVIAAVLLVRVRMPQQQQSPPAVSVVFDNGGTSAQNTGLKKALPGPPQTAEAPPPAPPPSPPQRQAPSVAPKPAPPPPAAQTATQDEVQVPDMQLSQLPAPPPAPPARPRQHAAASSSAAQQKYVFLNGMSYGRPASMASPASKVPKGMNFSLPTSNTQAATASDLSIKGNAGADWDAALTKWVQEHAYYPQAAAEQGQEGTATVEFTVDRSGHVTGLRLLQSAGSPFLDQAWEQLFKDNTLPPFPPDAKDNHVTVRYTVHYKLIR</sequence>
<dbReference type="PANTHER" id="PTHR33446">
    <property type="entry name" value="PROTEIN TONB-RELATED"/>
    <property type="match status" value="1"/>
</dbReference>
<evidence type="ECO:0000256" key="1">
    <source>
        <dbReference type="ARBA" id="ARBA00004383"/>
    </source>
</evidence>
<protein>
    <submittedName>
        <fullName evidence="13">TonB family protein</fullName>
    </submittedName>
</protein>
<comment type="caution">
    <text evidence="13">The sequence shown here is derived from an EMBL/GenBank/DDBJ whole genome shotgun (WGS) entry which is preliminary data.</text>
</comment>
<dbReference type="GO" id="GO:0055085">
    <property type="term" value="P:transmembrane transport"/>
    <property type="evidence" value="ECO:0007669"/>
    <property type="project" value="InterPro"/>
</dbReference>
<dbReference type="InterPro" id="IPR006260">
    <property type="entry name" value="TonB/TolA_C"/>
</dbReference>
<dbReference type="PANTHER" id="PTHR33446:SF2">
    <property type="entry name" value="PROTEIN TONB"/>
    <property type="match status" value="1"/>
</dbReference>
<evidence type="ECO:0000256" key="3">
    <source>
        <dbReference type="ARBA" id="ARBA00022448"/>
    </source>
</evidence>
<dbReference type="EMBL" id="BANC01000050">
    <property type="protein sequence ID" value="GAN80557.1"/>
    <property type="molecule type" value="Genomic_DNA"/>
</dbReference>
<feature type="transmembrane region" description="Helical" evidence="11">
    <location>
        <begin position="69"/>
        <end position="88"/>
    </location>
</feature>
<comment type="subcellular location">
    <subcellularLocation>
        <location evidence="1">Cell inner membrane</location>
        <topology evidence="1">Single-pass membrane protein</topology>
        <orientation evidence="1">Periplasmic side</orientation>
    </subcellularLocation>
</comment>
<keyword evidence="9 11" id="KW-0472">Membrane</keyword>
<evidence type="ECO:0000313" key="13">
    <source>
        <dbReference type="EMBL" id="GAN80557.1"/>
    </source>
</evidence>
<dbReference type="GO" id="GO:0031992">
    <property type="term" value="F:energy transducer activity"/>
    <property type="evidence" value="ECO:0007669"/>
    <property type="project" value="TreeGrafter"/>
</dbReference>
<dbReference type="STRING" id="1120923.SAMN02746095_00011"/>
<evidence type="ECO:0000259" key="12">
    <source>
        <dbReference type="PROSITE" id="PS52015"/>
    </source>
</evidence>
<evidence type="ECO:0000256" key="2">
    <source>
        <dbReference type="ARBA" id="ARBA00006555"/>
    </source>
</evidence>
<dbReference type="InterPro" id="IPR037682">
    <property type="entry name" value="TonB_C"/>
</dbReference>
<accession>A0A0D6PFU3</accession>
<evidence type="ECO:0000256" key="7">
    <source>
        <dbReference type="ARBA" id="ARBA00022927"/>
    </source>
</evidence>
<proteinExistence type="inferred from homology"/>
<dbReference type="NCBIfam" id="TIGR01352">
    <property type="entry name" value="tonB_Cterm"/>
    <property type="match status" value="1"/>
</dbReference>
<evidence type="ECO:0000256" key="11">
    <source>
        <dbReference type="SAM" id="Phobius"/>
    </source>
</evidence>